<evidence type="ECO:0000259" key="4">
    <source>
        <dbReference type="Pfam" id="PF13863"/>
    </source>
</evidence>
<proteinExistence type="predicted"/>
<feature type="coiled-coil region" evidence="2">
    <location>
        <begin position="443"/>
        <end position="477"/>
    </location>
</feature>
<dbReference type="EMBL" id="QNGE01006053">
    <property type="protein sequence ID" value="KAA3671653.1"/>
    <property type="molecule type" value="Genomic_DNA"/>
</dbReference>
<reference evidence="5 6" key="1">
    <citation type="journal article" date="2019" name="Gigascience">
        <title>Whole-genome sequence of the oriental lung fluke Paragonimus westermani.</title>
        <authorList>
            <person name="Oey H."/>
            <person name="Zakrzewski M."/>
            <person name="Narain K."/>
            <person name="Devi K.R."/>
            <person name="Agatsuma T."/>
            <person name="Nawaratna S."/>
            <person name="Gobert G.N."/>
            <person name="Jones M.K."/>
            <person name="Ragan M.A."/>
            <person name="McManus D.P."/>
            <person name="Krause L."/>
        </authorList>
    </citation>
    <scope>NUCLEOTIDE SEQUENCE [LARGE SCALE GENOMIC DNA]</scope>
    <source>
        <strain evidence="5 6">IND2009</strain>
    </source>
</reference>
<evidence type="ECO:0000256" key="3">
    <source>
        <dbReference type="SAM" id="MobiDB-lite"/>
    </source>
</evidence>
<protein>
    <recommendedName>
        <fullName evidence="4">DUF4200 domain-containing protein</fullName>
    </recommendedName>
</protein>
<feature type="region of interest" description="Disordered" evidence="3">
    <location>
        <begin position="372"/>
        <end position="421"/>
    </location>
</feature>
<evidence type="ECO:0000313" key="6">
    <source>
        <dbReference type="Proteomes" id="UP000324629"/>
    </source>
</evidence>
<accession>A0A5J4N884</accession>
<evidence type="ECO:0000313" key="5">
    <source>
        <dbReference type="EMBL" id="KAA3671653.1"/>
    </source>
</evidence>
<dbReference type="PANTHER" id="PTHR21683:SF3">
    <property type="entry name" value="CILIA AND FLAGELLA ASSOCIATED PROTEIN 100"/>
    <property type="match status" value="1"/>
</dbReference>
<feature type="domain" description="DUF4200" evidence="4">
    <location>
        <begin position="245"/>
        <end position="362"/>
    </location>
</feature>
<name>A0A5J4N884_9TREM</name>
<gene>
    <name evidence="5" type="ORF">DEA37_0003131</name>
</gene>
<dbReference type="Proteomes" id="UP000324629">
    <property type="component" value="Unassembled WGS sequence"/>
</dbReference>
<evidence type="ECO:0000256" key="2">
    <source>
        <dbReference type="SAM" id="Coils"/>
    </source>
</evidence>
<keyword evidence="6" id="KW-1185">Reference proteome</keyword>
<feature type="compositionally biased region" description="Basic and acidic residues" evidence="3">
    <location>
        <begin position="220"/>
        <end position="231"/>
    </location>
</feature>
<feature type="compositionally biased region" description="Polar residues" evidence="3">
    <location>
        <begin position="406"/>
        <end position="421"/>
    </location>
</feature>
<dbReference type="Pfam" id="PF13863">
    <property type="entry name" value="DUF4200"/>
    <property type="match status" value="1"/>
</dbReference>
<keyword evidence="1 2" id="KW-0175">Coiled coil</keyword>
<dbReference type="InterPro" id="IPR051147">
    <property type="entry name" value="CFAP_domain-containing"/>
</dbReference>
<dbReference type="AlphaFoldDB" id="A0A5J4N884"/>
<dbReference type="PANTHER" id="PTHR21683">
    <property type="entry name" value="COILED-COIL DOMAIN-CONTAINING PROTEIN 42 LIKE-2-LIKE-RELATED"/>
    <property type="match status" value="1"/>
</dbReference>
<feature type="compositionally biased region" description="Acidic residues" evidence="3">
    <location>
        <begin position="198"/>
        <end position="209"/>
    </location>
</feature>
<dbReference type="GO" id="GO:0005856">
    <property type="term" value="C:cytoskeleton"/>
    <property type="evidence" value="ECO:0007669"/>
    <property type="project" value="UniProtKB-ARBA"/>
</dbReference>
<comment type="caution">
    <text evidence="5">The sequence shown here is derived from an EMBL/GenBank/DDBJ whole genome shotgun (WGS) entry which is preliminary data.</text>
</comment>
<sequence length="716" mass="82340">MDLFKTTLIDGPKPVILAESCPIESRPQIIYPTRKPFQHYLEELVNLKTRDDQPVLLKREQPGFLKASRIQGNPFKFVKFERINQLKEREQQRKDEDAQRYARARDLSEKLPFAIRQRNTAATKVRNLIHEENLQELNTFGRLFGPSSLTAQSINSKLNKLPKNTTPVVSRTRTLSLLAQSEVNEPKGLNGDPKSSELETDSQEQVSDEEPVHSPPRFPSKKETEKPKPEMTPKPTKPFEGVKTFVQDRRRVCLMEFAVRTKRSEVKRLDTILKAESEILRKKEQELLRHHEEHDRYLKSICQRTAEAIRLAEEEARKRNEITEHIKRARYRLAHLNAECIKLEEEYIRLNTYKDFLHRVADSFREHRTQLKSAISQPDRPVSLSVESDGLHSVPAEVREPDTDPAESTVSATQGRLSSQSTDTETASLIDFFSNPQDLVDILSELEDNNLTLIENVQEQEEVCERVRDKANKLYKLLNAERDMVDGHIEREKQNIAGIRDNVKSIVTAQNTLSDFVLLERYAKVFHLGDIRQLENMESAFLTTGSTDEIKQPTGKDTKSKAVKELVSSEPTDAKPTISNLLSILQHQIQRVYCAVYGTNEGGARLDSLVMLRRLETTVDELSEMLNAYPKHLVLKAKRTVDERNRVSARRRQKFEGRLAYERRLQKAALKAREGPRWRFGRRVLERSRPSEVKQSAVIGAVDAESEEDNKSLFTA</sequence>
<feature type="region of interest" description="Disordered" evidence="3">
    <location>
        <begin position="178"/>
        <end position="239"/>
    </location>
</feature>
<organism evidence="5 6">
    <name type="scientific">Paragonimus westermani</name>
    <dbReference type="NCBI Taxonomy" id="34504"/>
    <lineage>
        <taxon>Eukaryota</taxon>
        <taxon>Metazoa</taxon>
        <taxon>Spiralia</taxon>
        <taxon>Lophotrochozoa</taxon>
        <taxon>Platyhelminthes</taxon>
        <taxon>Trematoda</taxon>
        <taxon>Digenea</taxon>
        <taxon>Plagiorchiida</taxon>
        <taxon>Troglotremata</taxon>
        <taxon>Troglotrematidae</taxon>
        <taxon>Paragonimus</taxon>
    </lineage>
</organism>
<evidence type="ECO:0000256" key="1">
    <source>
        <dbReference type="ARBA" id="ARBA00023054"/>
    </source>
</evidence>
<dbReference type="InterPro" id="IPR025252">
    <property type="entry name" value="DUF4200"/>
</dbReference>